<evidence type="ECO:0000313" key="2">
    <source>
        <dbReference type="Proteomes" id="UP000094527"/>
    </source>
</evidence>
<dbReference type="PANTHER" id="PTHR13593:SF103">
    <property type="entry name" value="RE10370P"/>
    <property type="match status" value="1"/>
</dbReference>
<accession>A0A1D2NLW0</accession>
<dbReference type="SUPFAM" id="SSF51695">
    <property type="entry name" value="PLC-like phosphodiesterases"/>
    <property type="match status" value="1"/>
</dbReference>
<dbReference type="Gene3D" id="3.20.20.190">
    <property type="entry name" value="Phosphatidylinositol (PI) phosphodiesterase"/>
    <property type="match status" value="1"/>
</dbReference>
<dbReference type="GO" id="GO:0008081">
    <property type="term" value="F:phosphoric diester hydrolase activity"/>
    <property type="evidence" value="ECO:0007669"/>
    <property type="project" value="InterPro"/>
</dbReference>
<reference evidence="1 2" key="1">
    <citation type="journal article" date="2016" name="Genome Biol. Evol.">
        <title>Gene Family Evolution Reflects Adaptation to Soil Environmental Stressors in the Genome of the Collembolan Orchesella cincta.</title>
        <authorList>
            <person name="Faddeeva-Vakhrusheva A."/>
            <person name="Derks M.F."/>
            <person name="Anvar S.Y."/>
            <person name="Agamennone V."/>
            <person name="Suring W."/>
            <person name="Smit S."/>
            <person name="van Straalen N.M."/>
            <person name="Roelofs D."/>
        </authorList>
    </citation>
    <scope>NUCLEOTIDE SEQUENCE [LARGE SCALE GENOMIC DNA]</scope>
    <source>
        <tissue evidence="1">Mixed pool</tissue>
    </source>
</reference>
<organism evidence="1 2">
    <name type="scientific">Orchesella cincta</name>
    <name type="common">Springtail</name>
    <name type="synonym">Podura cincta</name>
    <dbReference type="NCBI Taxonomy" id="48709"/>
    <lineage>
        <taxon>Eukaryota</taxon>
        <taxon>Metazoa</taxon>
        <taxon>Ecdysozoa</taxon>
        <taxon>Arthropoda</taxon>
        <taxon>Hexapoda</taxon>
        <taxon>Collembola</taxon>
        <taxon>Entomobryomorpha</taxon>
        <taxon>Entomobryoidea</taxon>
        <taxon>Orchesellidae</taxon>
        <taxon>Orchesellinae</taxon>
        <taxon>Orchesella</taxon>
    </lineage>
</organism>
<keyword evidence="2" id="KW-1185">Reference proteome</keyword>
<dbReference type="GO" id="GO:0006629">
    <property type="term" value="P:lipid metabolic process"/>
    <property type="evidence" value="ECO:0007669"/>
    <property type="project" value="InterPro"/>
</dbReference>
<dbReference type="PANTHER" id="PTHR13593">
    <property type="match status" value="1"/>
</dbReference>
<dbReference type="STRING" id="48709.A0A1D2NLW0"/>
<dbReference type="OMA" id="WASMAEI"/>
<feature type="non-terminal residue" evidence="1">
    <location>
        <position position="1"/>
    </location>
</feature>
<dbReference type="OrthoDB" id="1046782at2759"/>
<sequence>CFDTLTIFLTVSPMAKNKANGDLVDRLIEINWNNADPEPGDWIALFDHRPEEGLDDPLETINVTFMDIPTQFLPCHFLGYLKTDYRLDRLPIMTDESRCLGYWIAYIREEAILMKNCISTFPRWMHELRHDNHPVLHAHYDSFQDESVYRQLAHGIRYLDVRVGYYPASPDKFWINHNFYRIHPLADLLRDVKRFVDETHEIVILDFHRFPVGFATGDRHSKLAEFLNSEIGEYATPSSLWPNATPNEIWATGKPIILSYSDPETAQQYRFLWPPLPQEWGDKRTLPELKGFLRTALQRRGGGNQLWAAMAEFTPKPLDIVLRPTQGLRNMAQTVNIPMTFWYQDKSWYTRSNIIATDFFLGNNIIQTSIIANYKGYNCSR</sequence>
<dbReference type="EMBL" id="LJIJ01000008">
    <property type="protein sequence ID" value="ODN06260.1"/>
    <property type="molecule type" value="Genomic_DNA"/>
</dbReference>
<proteinExistence type="predicted"/>
<name>A0A1D2NLW0_ORCCI</name>
<evidence type="ECO:0000313" key="1">
    <source>
        <dbReference type="EMBL" id="ODN06260.1"/>
    </source>
</evidence>
<dbReference type="InterPro" id="IPR017946">
    <property type="entry name" value="PLC-like_Pdiesterase_TIM-brl"/>
</dbReference>
<dbReference type="Proteomes" id="UP000094527">
    <property type="component" value="Unassembled WGS sequence"/>
</dbReference>
<protein>
    <submittedName>
        <fullName evidence="1">PI-PLC X domain-containing protein 1</fullName>
    </submittedName>
</protein>
<dbReference type="InterPro" id="IPR051057">
    <property type="entry name" value="PI-PLC_domain"/>
</dbReference>
<gene>
    <name evidence="1" type="ORF">Ocin01_00415</name>
</gene>
<dbReference type="AlphaFoldDB" id="A0A1D2NLW0"/>
<comment type="caution">
    <text evidence="1">The sequence shown here is derived from an EMBL/GenBank/DDBJ whole genome shotgun (WGS) entry which is preliminary data.</text>
</comment>